<dbReference type="RefSeq" id="WP_378296219.1">
    <property type="nucleotide sequence ID" value="NZ_JBHUHD010000001.1"/>
</dbReference>
<evidence type="ECO:0000313" key="2">
    <source>
        <dbReference type="EMBL" id="MFD2141009.1"/>
    </source>
</evidence>
<comment type="caution">
    <text evidence="2">The sequence shown here is derived from an EMBL/GenBank/DDBJ whole genome shotgun (WGS) entry which is preliminary data.</text>
</comment>
<dbReference type="EMBL" id="JBHUHD010000001">
    <property type="protein sequence ID" value="MFD2141009.1"/>
    <property type="molecule type" value="Genomic_DNA"/>
</dbReference>
<evidence type="ECO:0000256" key="1">
    <source>
        <dbReference type="SAM" id="MobiDB-lite"/>
    </source>
</evidence>
<accession>A0ABW4YXT7</accession>
<organism evidence="2 3">
    <name type="scientific">Ancylobacter oerskovii</name>
    <dbReference type="NCBI Taxonomy" id="459519"/>
    <lineage>
        <taxon>Bacteria</taxon>
        <taxon>Pseudomonadati</taxon>
        <taxon>Pseudomonadota</taxon>
        <taxon>Alphaproteobacteria</taxon>
        <taxon>Hyphomicrobiales</taxon>
        <taxon>Xanthobacteraceae</taxon>
        <taxon>Ancylobacter</taxon>
    </lineage>
</organism>
<evidence type="ECO:0000313" key="3">
    <source>
        <dbReference type="Proteomes" id="UP001597299"/>
    </source>
</evidence>
<feature type="region of interest" description="Disordered" evidence="1">
    <location>
        <begin position="1"/>
        <end position="65"/>
    </location>
</feature>
<name>A0ABW4YXT7_9HYPH</name>
<keyword evidence="3" id="KW-1185">Reference proteome</keyword>
<protein>
    <submittedName>
        <fullName evidence="2">Uncharacterized protein</fullName>
    </submittedName>
</protein>
<dbReference type="Proteomes" id="UP001597299">
    <property type="component" value="Unassembled WGS sequence"/>
</dbReference>
<feature type="compositionally biased region" description="Basic and acidic residues" evidence="1">
    <location>
        <begin position="9"/>
        <end position="22"/>
    </location>
</feature>
<proteinExistence type="predicted"/>
<gene>
    <name evidence="2" type="ORF">ACFSNC_11400</name>
</gene>
<sequence>MRGGMPEDVDGRVKPSHDDIRLQSRSGGGPAHPNVNGHDLPPHHTTTTSSPAMTISGVRSVTPER</sequence>
<reference evidence="3" key="1">
    <citation type="journal article" date="2019" name="Int. J. Syst. Evol. Microbiol.">
        <title>The Global Catalogue of Microorganisms (GCM) 10K type strain sequencing project: providing services to taxonomists for standard genome sequencing and annotation.</title>
        <authorList>
            <consortium name="The Broad Institute Genomics Platform"/>
            <consortium name="The Broad Institute Genome Sequencing Center for Infectious Disease"/>
            <person name="Wu L."/>
            <person name="Ma J."/>
        </authorList>
    </citation>
    <scope>NUCLEOTIDE SEQUENCE [LARGE SCALE GENOMIC DNA]</scope>
    <source>
        <strain evidence="3">CCM 7435</strain>
    </source>
</reference>